<sequence>MISNRKIRRKIEQGAEPKGPSGSKVWKILVFALVVIALVVLVPFGISNLTKGSSAEGQQPEPTPSVAPETPKASASPSPTDAFGTGPQAISNAPSASYAPVTIPPFKEPTVDTGNPESVAKAWAYVYHSRTSEDDIQRLQLTNPYVADALEDPLVSRSTDRTAPLAGLGASHMEAVKFSKNETKDTPIRWARNAEVTVQTDAGPKLVIEYEIQVNATDSGWQLTQASELGWTEKTEK</sequence>
<reference evidence="4" key="1">
    <citation type="journal article" date="2019" name="Int. J. Syst. Evol. Microbiol.">
        <title>The Global Catalogue of Microorganisms (GCM) 10K type strain sequencing project: providing services to taxonomists for standard genome sequencing and annotation.</title>
        <authorList>
            <consortium name="The Broad Institute Genomics Platform"/>
            <consortium name="The Broad Institute Genome Sequencing Center for Infectious Disease"/>
            <person name="Wu L."/>
            <person name="Ma J."/>
        </authorList>
    </citation>
    <scope>NUCLEOTIDE SEQUENCE [LARGE SCALE GENOMIC DNA]</scope>
    <source>
        <strain evidence="4">CGMCC 1.12849</strain>
    </source>
</reference>
<accession>A0ABV9MQ62</accession>
<gene>
    <name evidence="3" type="ORF">ACFO7V_18435</name>
</gene>
<evidence type="ECO:0008006" key="5">
    <source>
        <dbReference type="Google" id="ProtNLM"/>
    </source>
</evidence>
<keyword evidence="2" id="KW-1133">Transmembrane helix</keyword>
<feature type="region of interest" description="Disordered" evidence="1">
    <location>
        <begin position="51"/>
        <end position="96"/>
    </location>
</feature>
<keyword evidence="4" id="KW-1185">Reference proteome</keyword>
<evidence type="ECO:0000256" key="1">
    <source>
        <dbReference type="SAM" id="MobiDB-lite"/>
    </source>
</evidence>
<feature type="region of interest" description="Disordered" evidence="1">
    <location>
        <begin position="1"/>
        <end position="21"/>
    </location>
</feature>
<dbReference type="EMBL" id="JBHSHE010000098">
    <property type="protein sequence ID" value="MFC4718101.1"/>
    <property type="molecule type" value="Genomic_DNA"/>
</dbReference>
<keyword evidence="2" id="KW-0472">Membrane</keyword>
<organism evidence="3 4">
    <name type="scientific">Glutamicibacter bergerei</name>
    <dbReference type="NCBI Taxonomy" id="256702"/>
    <lineage>
        <taxon>Bacteria</taxon>
        <taxon>Bacillati</taxon>
        <taxon>Actinomycetota</taxon>
        <taxon>Actinomycetes</taxon>
        <taxon>Micrococcales</taxon>
        <taxon>Micrococcaceae</taxon>
        <taxon>Glutamicibacter</taxon>
    </lineage>
</organism>
<dbReference type="Proteomes" id="UP001595884">
    <property type="component" value="Unassembled WGS sequence"/>
</dbReference>
<keyword evidence="2" id="KW-0812">Transmembrane</keyword>
<feature type="transmembrane region" description="Helical" evidence="2">
    <location>
        <begin position="28"/>
        <end position="46"/>
    </location>
</feature>
<evidence type="ECO:0000256" key="2">
    <source>
        <dbReference type="SAM" id="Phobius"/>
    </source>
</evidence>
<name>A0ABV9MQ62_9MICC</name>
<protein>
    <recommendedName>
        <fullName evidence="5">Conjugal transfer protein</fullName>
    </recommendedName>
</protein>
<evidence type="ECO:0000313" key="4">
    <source>
        <dbReference type="Proteomes" id="UP001595884"/>
    </source>
</evidence>
<dbReference type="RefSeq" id="WP_346060372.1">
    <property type="nucleotide sequence ID" value="NZ_BAAAVQ010000124.1"/>
</dbReference>
<comment type="caution">
    <text evidence="3">The sequence shown here is derived from an EMBL/GenBank/DDBJ whole genome shotgun (WGS) entry which is preliminary data.</text>
</comment>
<proteinExistence type="predicted"/>
<evidence type="ECO:0000313" key="3">
    <source>
        <dbReference type="EMBL" id="MFC4718101.1"/>
    </source>
</evidence>